<dbReference type="PROSITE" id="PS50943">
    <property type="entry name" value="HTH_CROC1"/>
    <property type="match status" value="1"/>
</dbReference>
<feature type="domain" description="HTH cro/C1-type" evidence="2">
    <location>
        <begin position="11"/>
        <end position="65"/>
    </location>
</feature>
<accession>A0A6H0TLE7</accession>
<reference evidence="4" key="1">
    <citation type="submission" date="2019-02" db="EMBL/GenBank/DDBJ databases">
        <title>Structural and Functional analysis of Lanthipeptide from Bacillus thuringiensis serovar andalousiensis B23193.</title>
        <authorList>
            <person name="Andreeva J.V."/>
            <person name="Grigoreva A."/>
        </authorList>
    </citation>
    <scope>NUCLEOTIDE SEQUENCE [LARGE SCALE GENOMIC DNA]</scope>
    <source>
        <strain evidence="4">B23193</strain>
    </source>
</reference>
<proteinExistence type="predicted"/>
<organism evidence="3 4">
    <name type="scientific">Bacillus thuringiensis serovar andalousiensis</name>
    <dbReference type="NCBI Taxonomy" id="257985"/>
    <lineage>
        <taxon>Bacteria</taxon>
        <taxon>Bacillati</taxon>
        <taxon>Bacillota</taxon>
        <taxon>Bacilli</taxon>
        <taxon>Bacillales</taxon>
        <taxon>Bacillaceae</taxon>
        <taxon>Bacillus</taxon>
        <taxon>Bacillus cereus group</taxon>
    </lineage>
</organism>
<dbReference type="Proteomes" id="UP000501374">
    <property type="component" value="Chromosome"/>
</dbReference>
<dbReference type="EMBL" id="CP035727">
    <property type="protein sequence ID" value="QIW21297.1"/>
    <property type="molecule type" value="Genomic_DNA"/>
</dbReference>
<evidence type="ECO:0000256" key="1">
    <source>
        <dbReference type="ARBA" id="ARBA00023125"/>
    </source>
</evidence>
<gene>
    <name evidence="3" type="ORF">EVG22_23980</name>
</gene>
<dbReference type="RefSeq" id="WP_172555127.1">
    <property type="nucleotide sequence ID" value="NZ_CP035727.2"/>
</dbReference>
<protein>
    <submittedName>
        <fullName evidence="3">Helix-turn-helix transcriptional regulator</fullName>
    </submittedName>
</protein>
<evidence type="ECO:0000313" key="4">
    <source>
        <dbReference type="Proteomes" id="UP000501374"/>
    </source>
</evidence>
<keyword evidence="1" id="KW-0238">DNA-binding</keyword>
<dbReference type="CDD" id="cd00093">
    <property type="entry name" value="HTH_XRE"/>
    <property type="match status" value="1"/>
</dbReference>
<dbReference type="SUPFAM" id="SSF47413">
    <property type="entry name" value="lambda repressor-like DNA-binding domains"/>
    <property type="match status" value="1"/>
</dbReference>
<dbReference type="PANTHER" id="PTHR46558">
    <property type="entry name" value="TRACRIPTIONAL REGULATORY PROTEIN-RELATED-RELATED"/>
    <property type="match status" value="1"/>
</dbReference>
<dbReference type="AlphaFoldDB" id="A0A6H0TLE7"/>
<dbReference type="InterPro" id="IPR001387">
    <property type="entry name" value="Cro/C1-type_HTH"/>
</dbReference>
<dbReference type="Gene3D" id="1.10.260.40">
    <property type="entry name" value="lambda repressor-like DNA-binding domains"/>
    <property type="match status" value="1"/>
</dbReference>
<dbReference type="InterPro" id="IPR010982">
    <property type="entry name" value="Lambda_DNA-bd_dom_sf"/>
</dbReference>
<dbReference type="PANTHER" id="PTHR46558:SF11">
    <property type="entry name" value="HTH-TYPE TRANSCRIPTIONAL REGULATOR XRE"/>
    <property type="match status" value="1"/>
</dbReference>
<evidence type="ECO:0000259" key="2">
    <source>
        <dbReference type="PROSITE" id="PS50943"/>
    </source>
</evidence>
<dbReference type="SMART" id="SM00530">
    <property type="entry name" value="HTH_XRE"/>
    <property type="match status" value="1"/>
</dbReference>
<name>A0A6H0TLE7_BACTU</name>
<dbReference type="GO" id="GO:0003677">
    <property type="term" value="F:DNA binding"/>
    <property type="evidence" value="ECO:0007669"/>
    <property type="project" value="UniProtKB-KW"/>
</dbReference>
<dbReference type="Pfam" id="PF01381">
    <property type="entry name" value="HTH_3"/>
    <property type="match status" value="1"/>
</dbReference>
<sequence length="68" mass="7789">MKQNKVNNELLHKLRIQHKMSQSELGERLGRAKATISRYETGKKNPSLSTLCAYAEYFGVTVDHLLNK</sequence>
<evidence type="ECO:0000313" key="3">
    <source>
        <dbReference type="EMBL" id="QIW21297.1"/>
    </source>
</evidence>